<dbReference type="EMBL" id="KL662125">
    <property type="protein sequence ID" value="KFM25998.1"/>
    <property type="molecule type" value="Genomic_DNA"/>
</dbReference>
<proteinExistence type="predicted"/>
<dbReference type="STRING" id="3075.A0A087SJU4"/>
<keyword evidence="5 8" id="KW-0443">Lipid metabolism</keyword>
<dbReference type="InterPro" id="IPR050709">
    <property type="entry name" value="Biotin_Carboxyl_Carrier/Decarb"/>
</dbReference>
<feature type="domain" description="Lipoyl-binding" evidence="9">
    <location>
        <begin position="74"/>
        <end position="155"/>
    </location>
</feature>
<evidence type="ECO:0000313" key="11">
    <source>
        <dbReference type="Proteomes" id="UP000028924"/>
    </source>
</evidence>
<dbReference type="KEGG" id="apro:F751_3636"/>
<dbReference type="UniPathway" id="UPA00094"/>
<dbReference type="GO" id="GO:0009317">
    <property type="term" value="C:acetyl-CoA carboxylase complex"/>
    <property type="evidence" value="ECO:0007669"/>
    <property type="project" value="InterPro"/>
</dbReference>
<evidence type="ECO:0000256" key="2">
    <source>
        <dbReference type="ARBA" id="ARBA00017562"/>
    </source>
</evidence>
<keyword evidence="7 8" id="KW-0092">Biotin</keyword>
<dbReference type="SUPFAM" id="SSF51230">
    <property type="entry name" value="Single hybrid motif"/>
    <property type="match status" value="1"/>
</dbReference>
<accession>A0A087SJU4</accession>
<sequence>MQNLAITDRAFVARPALRLAGGVAPARAPVGHSVQSRSGVLTRATLEEAKPRATNGAAKGSKTGLDFDELTDLIKMVHSTDIVELELNSKKFKLTVKKREALEVGDTVKKGQTVCIIEAMKLMNEIEAEVSGTVVKIVAEHGKPVTPGSVLFIIKP</sequence>
<comment type="function">
    <text evidence="8">This protein is a component of the acetyl coenzyme A carboxylase complex; first, biotin carboxylase catalyzes the carboxylation of the carrier protein and then the transcarboxylase transfers the carboxyl group to form malonyl-CoA.</text>
</comment>
<organism evidence="10 11">
    <name type="scientific">Auxenochlorella protothecoides</name>
    <name type="common">Green microalga</name>
    <name type="synonym">Chlorella protothecoides</name>
    <dbReference type="NCBI Taxonomy" id="3075"/>
    <lineage>
        <taxon>Eukaryota</taxon>
        <taxon>Viridiplantae</taxon>
        <taxon>Chlorophyta</taxon>
        <taxon>core chlorophytes</taxon>
        <taxon>Trebouxiophyceae</taxon>
        <taxon>Chlorellales</taxon>
        <taxon>Chlorellaceae</taxon>
        <taxon>Auxenochlorella</taxon>
    </lineage>
</organism>
<evidence type="ECO:0000313" key="10">
    <source>
        <dbReference type="EMBL" id="KFM25998.1"/>
    </source>
</evidence>
<dbReference type="PROSITE" id="PS00188">
    <property type="entry name" value="BIOTIN"/>
    <property type="match status" value="1"/>
</dbReference>
<dbReference type="Proteomes" id="UP000028924">
    <property type="component" value="Unassembled WGS sequence"/>
</dbReference>
<gene>
    <name evidence="10" type="ORF">F751_3636</name>
</gene>
<keyword evidence="8" id="KW-0934">Plastid</keyword>
<dbReference type="InterPro" id="IPR000089">
    <property type="entry name" value="Biotin_lipoyl"/>
</dbReference>
<keyword evidence="6 8" id="KW-0275">Fatty acid biosynthesis</keyword>
<dbReference type="GO" id="GO:0009507">
    <property type="term" value="C:chloroplast"/>
    <property type="evidence" value="ECO:0007669"/>
    <property type="project" value="UniProtKB-SubCell"/>
</dbReference>
<dbReference type="GO" id="GO:0006633">
    <property type="term" value="P:fatty acid biosynthetic process"/>
    <property type="evidence" value="ECO:0007669"/>
    <property type="project" value="UniProtKB-UniPathway"/>
</dbReference>
<evidence type="ECO:0000256" key="6">
    <source>
        <dbReference type="ARBA" id="ARBA00023160"/>
    </source>
</evidence>
<evidence type="ECO:0000256" key="7">
    <source>
        <dbReference type="ARBA" id="ARBA00023267"/>
    </source>
</evidence>
<evidence type="ECO:0000256" key="3">
    <source>
        <dbReference type="ARBA" id="ARBA00022516"/>
    </source>
</evidence>
<dbReference type="InterPro" id="IPR001249">
    <property type="entry name" value="AcCoA_biotinCC"/>
</dbReference>
<keyword evidence="3 8" id="KW-0444">Lipid biosynthesis</keyword>
<dbReference type="PANTHER" id="PTHR45266:SF3">
    <property type="entry name" value="OXALOACETATE DECARBOXYLASE ALPHA CHAIN"/>
    <property type="match status" value="1"/>
</dbReference>
<evidence type="ECO:0000256" key="8">
    <source>
        <dbReference type="RuleBase" id="RU364072"/>
    </source>
</evidence>
<dbReference type="OrthoDB" id="196847at2759"/>
<keyword evidence="4 8" id="KW-0276">Fatty acid metabolism</keyword>
<dbReference type="GeneID" id="23615027"/>
<dbReference type="Gene3D" id="2.40.50.100">
    <property type="match status" value="1"/>
</dbReference>
<keyword evidence="8" id="KW-0150">Chloroplast</keyword>
<dbReference type="AlphaFoldDB" id="A0A087SJU4"/>
<comment type="pathway">
    <text evidence="1 8">Lipid metabolism; fatty acid biosynthesis.</text>
</comment>
<comment type="subcellular location">
    <subcellularLocation>
        <location evidence="8">Plastid</location>
        <location evidence="8">Chloroplast</location>
    </subcellularLocation>
</comment>
<dbReference type="InterPro" id="IPR001882">
    <property type="entry name" value="Biotin_BS"/>
</dbReference>
<dbReference type="PRINTS" id="PR01071">
    <property type="entry name" value="ACOABIOTINCC"/>
</dbReference>
<dbReference type="RefSeq" id="XP_011398894.1">
    <property type="nucleotide sequence ID" value="XM_011400592.1"/>
</dbReference>
<protein>
    <recommendedName>
        <fullName evidence="2 8">Biotin carboxyl carrier protein of acetyl-CoA carboxylase</fullName>
    </recommendedName>
</protein>
<reference evidence="10 11" key="1">
    <citation type="journal article" date="2014" name="BMC Genomics">
        <title>Oil accumulation mechanisms of the oleaginous microalga Chlorella protothecoides revealed through its genome, transcriptomes, and proteomes.</title>
        <authorList>
            <person name="Gao C."/>
            <person name="Wang Y."/>
            <person name="Shen Y."/>
            <person name="Yan D."/>
            <person name="He X."/>
            <person name="Dai J."/>
            <person name="Wu Q."/>
        </authorList>
    </citation>
    <scope>NUCLEOTIDE SEQUENCE [LARGE SCALE GENOMIC DNA]</scope>
    <source>
        <strain evidence="10 11">0710</strain>
    </source>
</reference>
<dbReference type="InterPro" id="IPR011053">
    <property type="entry name" value="Single_hybrid_motif"/>
</dbReference>
<evidence type="ECO:0000256" key="1">
    <source>
        <dbReference type="ARBA" id="ARBA00005194"/>
    </source>
</evidence>
<evidence type="ECO:0000256" key="5">
    <source>
        <dbReference type="ARBA" id="ARBA00023098"/>
    </source>
</evidence>
<dbReference type="PROSITE" id="PS50968">
    <property type="entry name" value="BIOTINYL_LIPOYL"/>
    <property type="match status" value="1"/>
</dbReference>
<dbReference type="Pfam" id="PF00364">
    <property type="entry name" value="Biotin_lipoyl"/>
    <property type="match status" value="1"/>
</dbReference>
<dbReference type="GO" id="GO:0003989">
    <property type="term" value="F:acetyl-CoA carboxylase activity"/>
    <property type="evidence" value="ECO:0007669"/>
    <property type="project" value="InterPro"/>
</dbReference>
<evidence type="ECO:0000256" key="4">
    <source>
        <dbReference type="ARBA" id="ARBA00022832"/>
    </source>
</evidence>
<keyword evidence="11" id="KW-1185">Reference proteome</keyword>
<dbReference type="PANTHER" id="PTHR45266">
    <property type="entry name" value="OXALOACETATE DECARBOXYLASE ALPHA CHAIN"/>
    <property type="match status" value="1"/>
</dbReference>
<name>A0A087SJU4_AUXPR</name>
<evidence type="ECO:0000259" key="9">
    <source>
        <dbReference type="PROSITE" id="PS50968"/>
    </source>
</evidence>
<dbReference type="CDD" id="cd06850">
    <property type="entry name" value="biotinyl_domain"/>
    <property type="match status" value="1"/>
</dbReference>